<evidence type="ECO:0000256" key="1">
    <source>
        <dbReference type="ARBA" id="ARBA00004240"/>
    </source>
</evidence>
<keyword evidence="5" id="KW-0256">Endoplasmic reticulum</keyword>
<feature type="domain" description="Glycosyl transferase family 28 C-terminal" evidence="6">
    <location>
        <begin position="26"/>
        <end position="135"/>
    </location>
</feature>
<keyword evidence="4" id="KW-0808">Transferase</keyword>
<dbReference type="Pfam" id="PF04101">
    <property type="entry name" value="Glyco_tran_28_C"/>
    <property type="match status" value="1"/>
</dbReference>
<dbReference type="SUPFAM" id="SSF53756">
    <property type="entry name" value="UDP-Glycosyltransferase/glycogen phosphorylase"/>
    <property type="match status" value="1"/>
</dbReference>
<proteinExistence type="inferred from homology"/>
<comment type="subcellular location">
    <subcellularLocation>
        <location evidence="1">Endoplasmic reticulum</location>
    </subcellularLocation>
</comment>
<name>A0A5C1E934_9RHOO</name>
<evidence type="ECO:0000259" key="6">
    <source>
        <dbReference type="Pfam" id="PF04101"/>
    </source>
</evidence>
<gene>
    <name evidence="7" type="ORF">OTERR_19040</name>
</gene>
<reference evidence="7 8" key="1">
    <citation type="submission" date="2017-07" db="EMBL/GenBank/DDBJ databases">
        <title>Complete genome sequence of Oryzomicrobium terrae TPP412.</title>
        <authorList>
            <person name="Chiu L.-W."/>
            <person name="Lo K.-J."/>
            <person name="Tsai Y.-M."/>
            <person name="Lin S.-S."/>
            <person name="Kuo C.-H."/>
            <person name="Liu C.-T."/>
        </authorList>
    </citation>
    <scope>NUCLEOTIDE SEQUENCE [LARGE SCALE GENOMIC DNA]</scope>
    <source>
        <strain evidence="7 8">TPP412</strain>
    </source>
</reference>
<evidence type="ECO:0000256" key="5">
    <source>
        <dbReference type="ARBA" id="ARBA00022824"/>
    </source>
</evidence>
<keyword evidence="3" id="KW-0328">Glycosyltransferase</keyword>
<evidence type="ECO:0000256" key="4">
    <source>
        <dbReference type="ARBA" id="ARBA00022679"/>
    </source>
</evidence>
<dbReference type="PANTHER" id="PTHR12867:SF6">
    <property type="entry name" value="N-ACETYLGLUCOSAMINYLDIPHOSPHODOLICHOL N-ACETYLGLUCOSAMINYLTRANSFERASE"/>
    <property type="match status" value="1"/>
</dbReference>
<dbReference type="KEGG" id="otr:OTERR_19040"/>
<dbReference type="Gene3D" id="3.40.50.2000">
    <property type="entry name" value="Glycogen Phosphorylase B"/>
    <property type="match status" value="1"/>
</dbReference>
<protein>
    <recommendedName>
        <fullName evidence="6">Glycosyl transferase family 28 C-terminal domain-containing protein</fullName>
    </recommendedName>
</protein>
<evidence type="ECO:0000313" key="8">
    <source>
        <dbReference type="Proteomes" id="UP000323671"/>
    </source>
</evidence>
<evidence type="ECO:0000256" key="3">
    <source>
        <dbReference type="ARBA" id="ARBA00022676"/>
    </source>
</evidence>
<dbReference type="GO" id="GO:0016758">
    <property type="term" value="F:hexosyltransferase activity"/>
    <property type="evidence" value="ECO:0007669"/>
    <property type="project" value="InterPro"/>
</dbReference>
<dbReference type="AlphaFoldDB" id="A0A5C1E934"/>
<dbReference type="InterPro" id="IPR039042">
    <property type="entry name" value="Alg13-like"/>
</dbReference>
<dbReference type="RefSeq" id="WP_054621362.1">
    <property type="nucleotide sequence ID" value="NZ_CP022579.1"/>
</dbReference>
<dbReference type="PANTHER" id="PTHR12867">
    <property type="entry name" value="GLYCOSYL TRANSFERASE-RELATED"/>
    <property type="match status" value="1"/>
</dbReference>
<accession>A0A5C1E934</accession>
<dbReference type="InterPro" id="IPR007235">
    <property type="entry name" value="Glyco_trans_28_C"/>
</dbReference>
<dbReference type="GO" id="GO:0006488">
    <property type="term" value="P:dolichol-linked oligosaccharide biosynthetic process"/>
    <property type="evidence" value="ECO:0007669"/>
    <property type="project" value="InterPro"/>
</dbReference>
<comment type="similarity">
    <text evidence="2">Belongs to the glycosyltransferase 28 family.</text>
</comment>
<evidence type="ECO:0000313" key="7">
    <source>
        <dbReference type="EMBL" id="QEL65380.1"/>
    </source>
</evidence>
<dbReference type="EMBL" id="CP022579">
    <property type="protein sequence ID" value="QEL65380.1"/>
    <property type="molecule type" value="Genomic_DNA"/>
</dbReference>
<evidence type="ECO:0000256" key="2">
    <source>
        <dbReference type="ARBA" id="ARBA00006962"/>
    </source>
</evidence>
<sequence>MGAITDLRSDLWGGLPTQEGGHMPLVFVTVGSQMPFDRLIQAVERWALHQPEVKVVAQIGASTLAPRAMEWVRNLDPARFDALFRRADLIVSHAGMGTVISAAERAKPLIVLPRRGSLKETRNDHQVATARWLTEKPGIRVVMDEADLAEALNRWQEILPPQAIRGVACDDLIEHIRDFISGEASERKPK</sequence>
<keyword evidence="8" id="KW-1185">Reference proteome</keyword>
<dbReference type="Proteomes" id="UP000323671">
    <property type="component" value="Chromosome"/>
</dbReference>
<organism evidence="7 8">
    <name type="scientific">Oryzomicrobium terrae</name>
    <dbReference type="NCBI Taxonomy" id="1735038"/>
    <lineage>
        <taxon>Bacteria</taxon>
        <taxon>Pseudomonadati</taxon>
        <taxon>Pseudomonadota</taxon>
        <taxon>Betaproteobacteria</taxon>
        <taxon>Rhodocyclales</taxon>
        <taxon>Rhodocyclaceae</taxon>
        <taxon>Oryzomicrobium</taxon>
    </lineage>
</organism>